<sequence length="711" mass="81863">MTEQESNETIGEGEKKYRRGEVIGVGGFGLVYEAYDLKNDQKVVIKVLKRKSKEETFKKEINIMKQIQHDSVVTLLDTFRSQDNSFCAVMNYAENGSILSDIIRNGPYSEDKMKGYMKSILEGLDSVHKQGIIHNDIKAANILLNKGKALIADFGASIDTKVTKNLRTSIGSPHWMSPETASGQPVSVKSDIWSIGILAIEMLTGKPPLSNFPGSTVLLILKETKRVPISLKVSDICLSFIKMCLQSNPKYRPDASDLLYHPFFMDTSNSNNGIQKSSFFIDLANQITKEVHLCSQILNENKEKIFCSLKNLNEINDRFILLEIVALFSKENSIKFISPIIEHLLKSDTDQISSDEIIKIILMFLRNVDDKSETLSKFDLFSYLSEESVKENPLVYIIQEQLKLDDKKIINIDDTISFLSNYHYDYIYNKLIKIWQFVQIPRRLRLLLNEKMHEITSDSFSAALRMINSFQLDQTQIKCFCHFFDITAIKNFTKENFYQILNILVKSPLDTLGYHQQNITSSFIINYCISQNMYVQNDDEMLHKIIENTVSILEQLTKINITSVLEKNSEFWKVLYKNHMLKAISSFASKCSNEFDKNIDIELTLKMIKHSIESRQYGDFEFYNCMFKNSTKLCSSFVTSPLFMVFCKTLFQVLPAYLDNYLQIIQELISTPKKPNNFYICLRGPLTRISIFNHNQNAALLLKMLNKEQIQ</sequence>
<keyword evidence="3 4" id="KW-0067">ATP-binding</keyword>
<dbReference type="PROSITE" id="PS00108">
    <property type="entry name" value="PROTEIN_KINASE_ST"/>
    <property type="match status" value="1"/>
</dbReference>
<name>A0ABR2IQ75_9EUKA</name>
<protein>
    <recommendedName>
        <fullName evidence="1">non-specific serine/threonine protein kinase</fullName>
        <ecNumber evidence="1">2.7.11.1</ecNumber>
    </recommendedName>
</protein>
<evidence type="ECO:0000259" key="5">
    <source>
        <dbReference type="PROSITE" id="PS50011"/>
    </source>
</evidence>
<dbReference type="InterPro" id="IPR017441">
    <property type="entry name" value="Protein_kinase_ATP_BS"/>
</dbReference>
<dbReference type="SMART" id="SM00220">
    <property type="entry name" value="S_TKc"/>
    <property type="match status" value="1"/>
</dbReference>
<evidence type="ECO:0000256" key="3">
    <source>
        <dbReference type="ARBA" id="ARBA00022840"/>
    </source>
</evidence>
<dbReference type="PROSITE" id="PS50011">
    <property type="entry name" value="PROTEIN_KINASE_DOM"/>
    <property type="match status" value="1"/>
</dbReference>
<feature type="binding site" evidence="4">
    <location>
        <position position="46"/>
    </location>
    <ligand>
        <name>ATP</name>
        <dbReference type="ChEBI" id="CHEBI:30616"/>
    </ligand>
</feature>
<organism evidence="6 7">
    <name type="scientific">Tritrichomonas musculus</name>
    <dbReference type="NCBI Taxonomy" id="1915356"/>
    <lineage>
        <taxon>Eukaryota</taxon>
        <taxon>Metamonada</taxon>
        <taxon>Parabasalia</taxon>
        <taxon>Tritrichomonadida</taxon>
        <taxon>Tritrichomonadidae</taxon>
        <taxon>Tritrichomonas</taxon>
    </lineage>
</organism>
<gene>
    <name evidence="6" type="ORF">M9Y10_009561</name>
</gene>
<dbReference type="InterPro" id="IPR050629">
    <property type="entry name" value="STE20/SPS1-PAK"/>
</dbReference>
<dbReference type="Gene3D" id="1.10.510.10">
    <property type="entry name" value="Transferase(Phosphotransferase) domain 1"/>
    <property type="match status" value="1"/>
</dbReference>
<reference evidence="6 7" key="1">
    <citation type="submission" date="2024-04" db="EMBL/GenBank/DDBJ databases">
        <title>Tritrichomonas musculus Genome.</title>
        <authorList>
            <person name="Alves-Ferreira E."/>
            <person name="Grigg M."/>
            <person name="Lorenzi H."/>
            <person name="Galac M."/>
        </authorList>
    </citation>
    <scope>NUCLEOTIDE SEQUENCE [LARGE SCALE GENOMIC DNA]</scope>
    <source>
        <strain evidence="6 7">EAF2021</strain>
    </source>
</reference>
<evidence type="ECO:0000313" key="6">
    <source>
        <dbReference type="EMBL" id="KAK8866596.1"/>
    </source>
</evidence>
<dbReference type="EMBL" id="JAPFFF010000015">
    <property type="protein sequence ID" value="KAK8866596.1"/>
    <property type="molecule type" value="Genomic_DNA"/>
</dbReference>
<evidence type="ECO:0000256" key="4">
    <source>
        <dbReference type="PROSITE-ProRule" id="PRU10141"/>
    </source>
</evidence>
<dbReference type="InterPro" id="IPR011009">
    <property type="entry name" value="Kinase-like_dom_sf"/>
</dbReference>
<proteinExistence type="predicted"/>
<evidence type="ECO:0000313" key="7">
    <source>
        <dbReference type="Proteomes" id="UP001470230"/>
    </source>
</evidence>
<dbReference type="InterPro" id="IPR008271">
    <property type="entry name" value="Ser/Thr_kinase_AS"/>
</dbReference>
<dbReference type="PANTHER" id="PTHR48012">
    <property type="entry name" value="STERILE20-LIKE KINASE, ISOFORM B-RELATED"/>
    <property type="match status" value="1"/>
</dbReference>
<dbReference type="Pfam" id="PF00069">
    <property type="entry name" value="Pkinase"/>
    <property type="match status" value="1"/>
</dbReference>
<dbReference type="Proteomes" id="UP001470230">
    <property type="component" value="Unassembled WGS sequence"/>
</dbReference>
<dbReference type="EC" id="2.7.11.1" evidence="1"/>
<dbReference type="InterPro" id="IPR000719">
    <property type="entry name" value="Prot_kinase_dom"/>
</dbReference>
<evidence type="ECO:0000256" key="1">
    <source>
        <dbReference type="ARBA" id="ARBA00012513"/>
    </source>
</evidence>
<keyword evidence="7" id="KW-1185">Reference proteome</keyword>
<comment type="caution">
    <text evidence="6">The sequence shown here is derived from an EMBL/GenBank/DDBJ whole genome shotgun (WGS) entry which is preliminary data.</text>
</comment>
<keyword evidence="2 4" id="KW-0547">Nucleotide-binding</keyword>
<accession>A0ABR2IQ75</accession>
<evidence type="ECO:0000256" key="2">
    <source>
        <dbReference type="ARBA" id="ARBA00022741"/>
    </source>
</evidence>
<dbReference type="SUPFAM" id="SSF56112">
    <property type="entry name" value="Protein kinase-like (PK-like)"/>
    <property type="match status" value="1"/>
</dbReference>
<feature type="domain" description="Protein kinase" evidence="5">
    <location>
        <begin position="17"/>
        <end position="264"/>
    </location>
</feature>
<dbReference type="PROSITE" id="PS00107">
    <property type="entry name" value="PROTEIN_KINASE_ATP"/>
    <property type="match status" value="1"/>
</dbReference>